<sequence length="281" mass="30722">MTGQHEPSEAEPELSRESGLRVIQYQRAGDRARLRLFAVLKAQDVPADEANDLVAALEAGAVAGARSEVVGLETAGPATQSTAFKDGWTNGVKVAGEALLGIADRSWSRQGNWSNKASELVDPATSASLSEVASPVASPTTRQVTVEEGTELPAKLMSRVLAICGQHFGLVTGIKSDQWDTEHTRKNIEISLQAVPLAERETYPQALDGYLRANRARLEQLWHIYGPDGLFPGVYRLVELPESFVLCERIAHGLPRLSQLWTHTVGDNNLLERLKEAWLHE</sequence>
<dbReference type="Proteomes" id="UP001165590">
    <property type="component" value="Unassembled WGS sequence"/>
</dbReference>
<reference evidence="1" key="1">
    <citation type="journal article" date="2022" name="bioRxiv">
        <title>Discovery and biosynthetic assessment of Streptomyces ortus sp nov. isolated from a deep-sea sponge.</title>
        <authorList>
            <person name="Williams S.E."/>
        </authorList>
    </citation>
    <scope>NUCLEOTIDE SEQUENCE</scope>
    <source>
        <strain evidence="1">A15ISP2-DRY2</strain>
    </source>
</reference>
<dbReference type="RefSeq" id="WP_267026460.1">
    <property type="nucleotide sequence ID" value="NZ_JAIFZO010000002.1"/>
</dbReference>
<comment type="caution">
    <text evidence="1">The sequence shown here is derived from an EMBL/GenBank/DDBJ whole genome shotgun (WGS) entry which is preliminary data.</text>
</comment>
<protein>
    <submittedName>
        <fullName evidence="1">Uncharacterized protein</fullName>
    </submittedName>
</protein>
<dbReference type="EMBL" id="JAIFZO010000002">
    <property type="protein sequence ID" value="MCX4233528.1"/>
    <property type="molecule type" value="Genomic_DNA"/>
</dbReference>
<evidence type="ECO:0000313" key="2">
    <source>
        <dbReference type="Proteomes" id="UP001165590"/>
    </source>
</evidence>
<accession>A0ABT3V122</accession>
<name>A0ABT3V122_9ACTN</name>
<evidence type="ECO:0000313" key="1">
    <source>
        <dbReference type="EMBL" id="MCX4233528.1"/>
    </source>
</evidence>
<proteinExistence type="predicted"/>
<gene>
    <name evidence="1" type="ORF">K3769_12190</name>
</gene>
<keyword evidence="2" id="KW-1185">Reference proteome</keyword>
<organism evidence="1 2">
    <name type="scientific">Streptomyces ortus</name>
    <dbReference type="NCBI Taxonomy" id="2867268"/>
    <lineage>
        <taxon>Bacteria</taxon>
        <taxon>Bacillati</taxon>
        <taxon>Actinomycetota</taxon>
        <taxon>Actinomycetes</taxon>
        <taxon>Kitasatosporales</taxon>
        <taxon>Streptomycetaceae</taxon>
        <taxon>Streptomyces</taxon>
    </lineage>
</organism>